<dbReference type="Gene3D" id="3.40.630.30">
    <property type="match status" value="1"/>
</dbReference>
<dbReference type="PROSITE" id="PS51257">
    <property type="entry name" value="PROKAR_LIPOPROTEIN"/>
    <property type="match status" value="1"/>
</dbReference>
<dbReference type="CDD" id="cd04301">
    <property type="entry name" value="NAT_SF"/>
    <property type="match status" value="1"/>
</dbReference>
<gene>
    <name evidence="4" type="ORF">GCM10011380_22780</name>
</gene>
<sequence length="173" mass="18504">MPDWRLRQASVDDAAAVALVAQACFLATFAGVLAGPDILAHLAGKSSADVFARWAADDAAVLTLAEHIRGGAPVGYTLLTPPDEVGETRPGDIELRRIYALSTMHGTGLGAALLAQAVADARNRGARRMLLGVFAGNLRARRFYEREGFVAIAERRFKVGATLHDDFVYALEL</sequence>
<dbReference type="SUPFAM" id="SSF55729">
    <property type="entry name" value="Acyl-CoA N-acyltransferases (Nat)"/>
    <property type="match status" value="1"/>
</dbReference>
<evidence type="ECO:0000313" key="5">
    <source>
        <dbReference type="Proteomes" id="UP000623067"/>
    </source>
</evidence>
<feature type="domain" description="N-acetyltransferase" evidence="3">
    <location>
        <begin position="4"/>
        <end position="173"/>
    </location>
</feature>
<organism evidence="4 5">
    <name type="scientific">Sphingomonas metalli</name>
    <dbReference type="NCBI Taxonomy" id="1779358"/>
    <lineage>
        <taxon>Bacteria</taxon>
        <taxon>Pseudomonadati</taxon>
        <taxon>Pseudomonadota</taxon>
        <taxon>Alphaproteobacteria</taxon>
        <taxon>Sphingomonadales</taxon>
        <taxon>Sphingomonadaceae</taxon>
        <taxon>Sphingomonas</taxon>
    </lineage>
</organism>
<evidence type="ECO:0000256" key="2">
    <source>
        <dbReference type="ARBA" id="ARBA00023315"/>
    </source>
</evidence>
<reference evidence="4" key="2">
    <citation type="submission" date="2020-09" db="EMBL/GenBank/DDBJ databases">
        <authorList>
            <person name="Sun Q."/>
            <person name="Zhou Y."/>
        </authorList>
    </citation>
    <scope>NUCLEOTIDE SEQUENCE</scope>
    <source>
        <strain evidence="4">CGMCC 1.15330</strain>
    </source>
</reference>
<evidence type="ECO:0000256" key="1">
    <source>
        <dbReference type="ARBA" id="ARBA00022679"/>
    </source>
</evidence>
<dbReference type="InterPro" id="IPR000182">
    <property type="entry name" value="GNAT_dom"/>
</dbReference>
<dbReference type="InterPro" id="IPR016181">
    <property type="entry name" value="Acyl_CoA_acyltransferase"/>
</dbReference>
<accession>A0A916T838</accession>
<dbReference type="Pfam" id="PF00583">
    <property type="entry name" value="Acetyltransf_1"/>
    <property type="match status" value="1"/>
</dbReference>
<keyword evidence="1" id="KW-0808">Transferase</keyword>
<evidence type="ECO:0000313" key="4">
    <source>
        <dbReference type="EMBL" id="GGB32791.1"/>
    </source>
</evidence>
<name>A0A916T838_9SPHN</name>
<dbReference type="PANTHER" id="PTHR43877">
    <property type="entry name" value="AMINOALKYLPHOSPHONATE N-ACETYLTRANSFERASE-RELATED-RELATED"/>
    <property type="match status" value="1"/>
</dbReference>
<dbReference type="EMBL" id="BMIH01000003">
    <property type="protein sequence ID" value="GGB32791.1"/>
    <property type="molecule type" value="Genomic_DNA"/>
</dbReference>
<evidence type="ECO:0000259" key="3">
    <source>
        <dbReference type="PROSITE" id="PS51186"/>
    </source>
</evidence>
<keyword evidence="2" id="KW-0012">Acyltransferase</keyword>
<dbReference type="InterPro" id="IPR050832">
    <property type="entry name" value="Bact_Acetyltransf"/>
</dbReference>
<proteinExistence type="predicted"/>
<reference evidence="4" key="1">
    <citation type="journal article" date="2014" name="Int. J. Syst. Evol. Microbiol.">
        <title>Complete genome sequence of Corynebacterium casei LMG S-19264T (=DSM 44701T), isolated from a smear-ripened cheese.</title>
        <authorList>
            <consortium name="US DOE Joint Genome Institute (JGI-PGF)"/>
            <person name="Walter F."/>
            <person name="Albersmeier A."/>
            <person name="Kalinowski J."/>
            <person name="Ruckert C."/>
        </authorList>
    </citation>
    <scope>NUCLEOTIDE SEQUENCE</scope>
    <source>
        <strain evidence="4">CGMCC 1.15330</strain>
    </source>
</reference>
<dbReference type="AlphaFoldDB" id="A0A916T838"/>
<comment type="caution">
    <text evidence="4">The sequence shown here is derived from an EMBL/GenBank/DDBJ whole genome shotgun (WGS) entry which is preliminary data.</text>
</comment>
<keyword evidence="5" id="KW-1185">Reference proteome</keyword>
<protein>
    <submittedName>
        <fullName evidence="4">N-acetyltransferase</fullName>
    </submittedName>
</protein>
<dbReference type="Proteomes" id="UP000623067">
    <property type="component" value="Unassembled WGS sequence"/>
</dbReference>
<dbReference type="GO" id="GO:0016747">
    <property type="term" value="F:acyltransferase activity, transferring groups other than amino-acyl groups"/>
    <property type="evidence" value="ECO:0007669"/>
    <property type="project" value="InterPro"/>
</dbReference>
<dbReference type="RefSeq" id="WP_188658910.1">
    <property type="nucleotide sequence ID" value="NZ_BMIH01000003.1"/>
</dbReference>
<dbReference type="PROSITE" id="PS51186">
    <property type="entry name" value="GNAT"/>
    <property type="match status" value="1"/>
</dbReference>